<dbReference type="InterPro" id="IPR056729">
    <property type="entry name" value="GMPPB_C"/>
</dbReference>
<comment type="catalytic activity">
    <reaction evidence="7">
        <text>alpha-D-mannose 1-phosphate + GTP + H(+) = GDP-alpha-D-mannose + diphosphate</text>
        <dbReference type="Rhea" id="RHEA:15229"/>
        <dbReference type="ChEBI" id="CHEBI:15378"/>
        <dbReference type="ChEBI" id="CHEBI:33019"/>
        <dbReference type="ChEBI" id="CHEBI:37565"/>
        <dbReference type="ChEBI" id="CHEBI:57527"/>
        <dbReference type="ChEBI" id="CHEBI:58409"/>
        <dbReference type="EC" id="2.7.7.13"/>
    </reaction>
</comment>
<evidence type="ECO:0000256" key="6">
    <source>
        <dbReference type="ARBA" id="ARBA00023134"/>
    </source>
</evidence>
<feature type="domain" description="Nucleotidyl transferase" evidence="8">
    <location>
        <begin position="9"/>
        <end position="236"/>
    </location>
</feature>
<evidence type="ECO:0000259" key="9">
    <source>
        <dbReference type="Pfam" id="PF25087"/>
    </source>
</evidence>
<evidence type="ECO:0000256" key="2">
    <source>
        <dbReference type="ARBA" id="ARBA00007274"/>
    </source>
</evidence>
<reference evidence="10 11" key="1">
    <citation type="submission" date="2019-01" db="EMBL/GenBank/DDBJ databases">
        <title>Genomes sequencing and comparative genomics of infectious freshwater microsporidia, Cucumispora dikerogammari and Thelohania contejeani.</title>
        <authorList>
            <person name="Cormier A."/>
            <person name="Giraud I."/>
            <person name="Wattier R."/>
            <person name="Teixeira M."/>
            <person name="Grandjean F."/>
            <person name="Rigaud T."/>
            <person name="Cordaux R."/>
        </authorList>
    </citation>
    <scope>NUCLEOTIDE SEQUENCE [LARGE SCALE GENOMIC DNA]</scope>
    <source>
        <strain evidence="10">T1</strain>
        <tissue evidence="10">Spores</tissue>
    </source>
</reference>
<dbReference type="EMBL" id="SBIQ01000091">
    <property type="protein sequence ID" value="KAF7683388.1"/>
    <property type="molecule type" value="Genomic_DNA"/>
</dbReference>
<protein>
    <recommendedName>
        <fullName evidence="3">mannose-1-phosphate guanylyltransferase</fullName>
        <ecNumber evidence="3">2.7.7.13</ecNumber>
    </recommendedName>
</protein>
<dbReference type="Gene3D" id="3.90.550.10">
    <property type="entry name" value="Spore Coat Polysaccharide Biosynthesis Protein SpsA, Chain A"/>
    <property type="match status" value="1"/>
</dbReference>
<organism evidence="10 11">
    <name type="scientific">Astathelohania contejeani</name>
    <dbReference type="NCBI Taxonomy" id="164912"/>
    <lineage>
        <taxon>Eukaryota</taxon>
        <taxon>Fungi</taxon>
        <taxon>Fungi incertae sedis</taxon>
        <taxon>Microsporidia</taxon>
        <taxon>Astathelohaniidae</taxon>
        <taxon>Astathelohania</taxon>
    </lineage>
</organism>
<proteinExistence type="inferred from homology"/>
<dbReference type="InterPro" id="IPR050486">
    <property type="entry name" value="Mannose-1P_guanyltransferase"/>
</dbReference>
<evidence type="ECO:0000256" key="4">
    <source>
        <dbReference type="ARBA" id="ARBA00022679"/>
    </source>
</evidence>
<dbReference type="Pfam" id="PF25087">
    <property type="entry name" value="GMPPB_C"/>
    <property type="match status" value="1"/>
</dbReference>
<dbReference type="CDD" id="cd03356">
    <property type="entry name" value="LbH_G1P_AT_C_like"/>
    <property type="match status" value="1"/>
</dbReference>
<dbReference type="Pfam" id="PF00483">
    <property type="entry name" value="NTP_transferase"/>
    <property type="match status" value="1"/>
</dbReference>
<keyword evidence="6" id="KW-0342">GTP-binding</keyword>
<dbReference type="Proteomes" id="UP001516464">
    <property type="component" value="Unassembled WGS sequence"/>
</dbReference>
<dbReference type="InterPro" id="IPR029044">
    <property type="entry name" value="Nucleotide-diphossugar_trans"/>
</dbReference>
<evidence type="ECO:0000313" key="11">
    <source>
        <dbReference type="Proteomes" id="UP001516464"/>
    </source>
</evidence>
<accession>A0ABQ7HZ43</accession>
<evidence type="ECO:0000256" key="1">
    <source>
        <dbReference type="ARBA" id="ARBA00004823"/>
    </source>
</evidence>
<dbReference type="PANTHER" id="PTHR22572">
    <property type="entry name" value="SUGAR-1-PHOSPHATE GUANYL TRANSFERASE"/>
    <property type="match status" value="1"/>
</dbReference>
<name>A0ABQ7HZ43_9MICR</name>
<evidence type="ECO:0000256" key="7">
    <source>
        <dbReference type="ARBA" id="ARBA00047343"/>
    </source>
</evidence>
<feature type="domain" description="Mannose-1-phosphate guanyltransferase C-terminal" evidence="9">
    <location>
        <begin position="248"/>
        <end position="351"/>
    </location>
</feature>
<evidence type="ECO:0000313" key="10">
    <source>
        <dbReference type="EMBL" id="KAF7683388.1"/>
    </source>
</evidence>
<evidence type="ECO:0000259" key="8">
    <source>
        <dbReference type="Pfam" id="PF00483"/>
    </source>
</evidence>
<dbReference type="InterPro" id="IPR045233">
    <property type="entry name" value="GMPPB_N"/>
</dbReference>
<keyword evidence="11" id="KW-1185">Reference proteome</keyword>
<comment type="caution">
    <text evidence="10">The sequence shown here is derived from an EMBL/GenBank/DDBJ whole genome shotgun (WGS) entry which is preliminary data.</text>
</comment>
<dbReference type="Gene3D" id="2.160.10.10">
    <property type="entry name" value="Hexapeptide repeat proteins"/>
    <property type="match status" value="1"/>
</dbReference>
<sequence length="354" mass="39959">MIIKKNGYKALILVGGYGTRLRPLTITTPKPLIPFANKPILQHQIEALIKAGVSEIILAVNYHMEAIERAIKDSMNHYNVNIIFSVEDTPLGTGGPLALAKKYLCSENKISPFFVLNSDVICDYPLAEMMESHLKEMPYGTILTTTMEDTTRYGVVVVNENSNKVTNFIEKPKNFIGNRINAGIYILDPAVLDMIEIKECSLEKEIFPNIVKLNSLFIYELKGYWMDIGQPMDYLLGQWLYLQKDVKNNDIDSSVVLGDGCVISKNVCIGRNTIIGKGVRIENSVIFNGCIIEDYAYIQNSMIGYNCRIGKWSHIINETILSDEVRVEDGVMLDDCKILPYKRIMKNAIKKIIM</sequence>
<dbReference type="SUPFAM" id="SSF53448">
    <property type="entry name" value="Nucleotide-diphospho-sugar transferases"/>
    <property type="match status" value="1"/>
</dbReference>
<evidence type="ECO:0000256" key="3">
    <source>
        <dbReference type="ARBA" id="ARBA00012387"/>
    </source>
</evidence>
<comment type="pathway">
    <text evidence="1">Nucleotide-sugar biosynthesis; GDP-alpha-D-mannose biosynthesis; GDP-alpha-D-mannose from alpha-D-mannose 1-phosphate (GTP route): step 1/1.</text>
</comment>
<keyword evidence="4" id="KW-0808">Transferase</keyword>
<keyword evidence="5" id="KW-0547">Nucleotide-binding</keyword>
<dbReference type="CDD" id="cd06425">
    <property type="entry name" value="M1P_guanylylT_B_like_N"/>
    <property type="match status" value="1"/>
</dbReference>
<dbReference type="EC" id="2.7.7.13" evidence="3"/>
<evidence type="ECO:0000256" key="5">
    <source>
        <dbReference type="ARBA" id="ARBA00022741"/>
    </source>
</evidence>
<comment type="similarity">
    <text evidence="2">Belongs to the transferase hexapeptide repeat family.</text>
</comment>
<dbReference type="InterPro" id="IPR005835">
    <property type="entry name" value="NTP_transferase_dom"/>
</dbReference>
<gene>
    <name evidence="10" type="primary">MPG1</name>
    <name evidence="10" type="ORF">TCON_1396</name>
</gene>